<feature type="region of interest" description="Disordered" evidence="1">
    <location>
        <begin position="39"/>
        <end position="67"/>
    </location>
</feature>
<reference evidence="2 3" key="1">
    <citation type="submission" date="2020-08" db="EMBL/GenBank/DDBJ databases">
        <title>Genomic Encyclopedia of Type Strains, Phase III (KMG-III): the genomes of soil and plant-associated and newly described type strains.</title>
        <authorList>
            <person name="Whitman W."/>
        </authorList>
    </citation>
    <scope>NUCLEOTIDE SEQUENCE [LARGE SCALE GENOMIC DNA]</scope>
    <source>
        <strain evidence="2 3">CECT 8640</strain>
    </source>
</reference>
<evidence type="ECO:0000313" key="2">
    <source>
        <dbReference type="EMBL" id="MBB5960700.1"/>
    </source>
</evidence>
<comment type="caution">
    <text evidence="2">The sequence shown here is derived from an EMBL/GenBank/DDBJ whole genome shotgun (WGS) entry which is preliminary data.</text>
</comment>
<name>A0A841CTR5_9PSEU</name>
<protein>
    <submittedName>
        <fullName evidence="2">Uncharacterized protein</fullName>
    </submittedName>
</protein>
<dbReference type="RefSeq" id="WP_246441232.1">
    <property type="nucleotide sequence ID" value="NZ_JACHJN010000020.1"/>
</dbReference>
<proteinExistence type="predicted"/>
<accession>A0A841CTR5</accession>
<evidence type="ECO:0000256" key="1">
    <source>
        <dbReference type="SAM" id="MobiDB-lite"/>
    </source>
</evidence>
<keyword evidence="3" id="KW-1185">Reference proteome</keyword>
<dbReference type="EMBL" id="JACHJN010000020">
    <property type="protein sequence ID" value="MBB5960700.1"/>
    <property type="molecule type" value="Genomic_DNA"/>
</dbReference>
<dbReference type="Proteomes" id="UP000547510">
    <property type="component" value="Unassembled WGS sequence"/>
</dbReference>
<dbReference type="AlphaFoldDB" id="A0A841CTR5"/>
<sequence>MTLVVVVQSAGAPAGAGGSGVHSGLQRRRLALLTTACPESATTSNIASPPGTAVASAGRPPPVDAAR</sequence>
<organism evidence="2 3">
    <name type="scientific">Saccharothrix tamanrassetensis</name>
    <dbReference type="NCBI Taxonomy" id="1051531"/>
    <lineage>
        <taxon>Bacteria</taxon>
        <taxon>Bacillati</taxon>
        <taxon>Actinomycetota</taxon>
        <taxon>Actinomycetes</taxon>
        <taxon>Pseudonocardiales</taxon>
        <taxon>Pseudonocardiaceae</taxon>
        <taxon>Saccharothrix</taxon>
    </lineage>
</organism>
<evidence type="ECO:0000313" key="3">
    <source>
        <dbReference type="Proteomes" id="UP000547510"/>
    </source>
</evidence>
<gene>
    <name evidence="2" type="ORF">FHS29_007328</name>
</gene>